<dbReference type="GO" id="GO:0004803">
    <property type="term" value="F:transposase activity"/>
    <property type="evidence" value="ECO:0007669"/>
    <property type="project" value="InterPro"/>
</dbReference>
<evidence type="ECO:0000256" key="2">
    <source>
        <dbReference type="ARBA" id="ARBA00022578"/>
    </source>
</evidence>
<feature type="domain" description="Transposase IS4-like" evidence="5">
    <location>
        <begin position="106"/>
        <end position="329"/>
    </location>
</feature>
<dbReference type="InterPro" id="IPR002559">
    <property type="entry name" value="Transposase_11"/>
</dbReference>
<keyword evidence="2" id="KW-0815">Transposition</keyword>
<keyword evidence="7" id="KW-1185">Reference proteome</keyword>
<dbReference type="AlphaFoldDB" id="A0A2N3HWH0"/>
<organism evidence="6 7">
    <name type="scientific">Labilibaculum manganireducens</name>
    <dbReference type="NCBI Taxonomy" id="1940525"/>
    <lineage>
        <taxon>Bacteria</taxon>
        <taxon>Pseudomonadati</taxon>
        <taxon>Bacteroidota</taxon>
        <taxon>Bacteroidia</taxon>
        <taxon>Marinilabiliales</taxon>
        <taxon>Marinifilaceae</taxon>
        <taxon>Labilibaculum</taxon>
    </lineage>
</organism>
<dbReference type="GO" id="GO:0003677">
    <property type="term" value="F:DNA binding"/>
    <property type="evidence" value="ECO:0007669"/>
    <property type="project" value="UniProtKB-KW"/>
</dbReference>
<keyword evidence="4" id="KW-0233">DNA recombination</keyword>
<dbReference type="EMBL" id="MVDE01000035">
    <property type="protein sequence ID" value="PKQ62416.1"/>
    <property type="molecule type" value="Genomic_DNA"/>
</dbReference>
<evidence type="ECO:0000256" key="1">
    <source>
        <dbReference type="ARBA" id="ARBA00010075"/>
    </source>
</evidence>
<evidence type="ECO:0000259" key="5">
    <source>
        <dbReference type="Pfam" id="PF01609"/>
    </source>
</evidence>
<dbReference type="PANTHER" id="PTHR33258:SF1">
    <property type="entry name" value="TRANSPOSASE INSL FOR INSERTION SEQUENCE ELEMENT IS186A-RELATED"/>
    <property type="match status" value="1"/>
</dbReference>
<dbReference type="SUPFAM" id="SSF53098">
    <property type="entry name" value="Ribonuclease H-like"/>
    <property type="match status" value="1"/>
</dbReference>
<evidence type="ECO:0000313" key="7">
    <source>
        <dbReference type="Proteomes" id="UP000233618"/>
    </source>
</evidence>
<dbReference type="InterPro" id="IPR047952">
    <property type="entry name" value="Transpos_IS4"/>
</dbReference>
<reference evidence="6 7" key="1">
    <citation type="journal article" date="2017" name="Front. Microbiol.">
        <title>Labilibaculum manganireducens gen. nov., sp. nov. and Labilibaculum filiforme sp. nov., Novel Bacteroidetes Isolated from Subsurface Sediments of the Baltic Sea.</title>
        <authorList>
            <person name="Vandieken V."/>
            <person name="Marshall I.P."/>
            <person name="Niemann H."/>
            <person name="Engelen B."/>
            <person name="Cypionka H."/>
        </authorList>
    </citation>
    <scope>NUCLEOTIDE SEQUENCE [LARGE SCALE GENOMIC DNA]</scope>
    <source>
        <strain evidence="6 7">59.10-2M</strain>
    </source>
</reference>
<dbReference type="PANTHER" id="PTHR33258">
    <property type="entry name" value="TRANSPOSASE INSL FOR INSERTION SEQUENCE ELEMENT IS186A-RELATED"/>
    <property type="match status" value="1"/>
</dbReference>
<proteinExistence type="inferred from homology"/>
<name>A0A2N3HWH0_9BACT</name>
<dbReference type="Pfam" id="PF01609">
    <property type="entry name" value="DDE_Tnp_1"/>
    <property type="match status" value="1"/>
</dbReference>
<comment type="similarity">
    <text evidence="1">Belongs to the transposase 11 family.</text>
</comment>
<comment type="caution">
    <text evidence="6">The sequence shown here is derived from an EMBL/GenBank/DDBJ whole genome shotgun (WGS) entry which is preliminary data.</text>
</comment>
<gene>
    <name evidence="6" type="ORF">BZG01_17435</name>
</gene>
<evidence type="ECO:0000256" key="4">
    <source>
        <dbReference type="ARBA" id="ARBA00023172"/>
    </source>
</evidence>
<protein>
    <recommendedName>
        <fullName evidence="5">Transposase IS4-like domain-containing protein</fullName>
    </recommendedName>
</protein>
<evidence type="ECO:0000313" key="6">
    <source>
        <dbReference type="EMBL" id="PKQ62416.1"/>
    </source>
</evidence>
<dbReference type="NCBIfam" id="NF033592">
    <property type="entry name" value="transpos_IS4_1"/>
    <property type="match status" value="1"/>
</dbReference>
<keyword evidence="3" id="KW-0238">DNA-binding</keyword>
<sequence length="425" mass="49828">METLKNKLFSQYFLEKYRIGVKSFVRKRSLDFVSVFMFLSNLLKSSLQTELDNFFKILQHKELPVNKVTKSAFSQARQKLKYQVFVELNHDQVDFFYDKFQYRKWHNYRLVAIDGSTCRLPYSKKIVEEFGIADTSETKSPIILSKLSQAYDMLNHIIIDASLANYHVGEHELAQRHIDYLQKGDLLLFDRNYAAFWLFALLLSKGMHFCARLKVGSWKLAKELAATGEKEMTAEIYASKASKKKCKELGLSDKPIKLRFVCFELSTGEKEVLVTDIINEIEYEELENLYHQRWFVEESYKHLKSRIQIENFTGKSPLAVRQDFYAKIFTGNLTAILAFPVHRQIKENTKKRKAEYQLNFTQAVSKMKDSVVLLFVRAADMVSEYISSLWKLFSANTEIVRHGRKNPHKFRKSKRIYPTAYKTPK</sequence>
<dbReference type="Proteomes" id="UP000233618">
    <property type="component" value="Unassembled WGS sequence"/>
</dbReference>
<dbReference type="InterPro" id="IPR012337">
    <property type="entry name" value="RNaseH-like_sf"/>
</dbReference>
<accession>A0A2N3HWH0</accession>
<dbReference type="GO" id="GO:0006313">
    <property type="term" value="P:DNA transposition"/>
    <property type="evidence" value="ECO:0007669"/>
    <property type="project" value="InterPro"/>
</dbReference>
<evidence type="ECO:0000256" key="3">
    <source>
        <dbReference type="ARBA" id="ARBA00023125"/>
    </source>
</evidence>